<gene>
    <name evidence="1" type="ORF">METZ01_LOCUS323743</name>
</gene>
<dbReference type="EMBL" id="UINC01106316">
    <property type="protein sequence ID" value="SVC70889.1"/>
    <property type="molecule type" value="Genomic_DNA"/>
</dbReference>
<feature type="non-terminal residue" evidence="1">
    <location>
        <position position="322"/>
    </location>
</feature>
<dbReference type="AlphaFoldDB" id="A0A382PBV0"/>
<feature type="non-terminal residue" evidence="1">
    <location>
        <position position="1"/>
    </location>
</feature>
<evidence type="ECO:0008006" key="2">
    <source>
        <dbReference type="Google" id="ProtNLM"/>
    </source>
</evidence>
<accession>A0A382PBV0</accession>
<organism evidence="1">
    <name type="scientific">marine metagenome</name>
    <dbReference type="NCBI Taxonomy" id="408172"/>
    <lineage>
        <taxon>unclassified sequences</taxon>
        <taxon>metagenomes</taxon>
        <taxon>ecological metagenomes</taxon>
    </lineage>
</organism>
<evidence type="ECO:0000313" key="1">
    <source>
        <dbReference type="EMBL" id="SVC70889.1"/>
    </source>
</evidence>
<proteinExistence type="predicted"/>
<name>A0A382PBV0_9ZZZZ</name>
<protein>
    <recommendedName>
        <fullName evidence="2">DGQHR domain-containing protein</fullName>
    </recommendedName>
</protein>
<reference evidence="1" key="1">
    <citation type="submission" date="2018-05" db="EMBL/GenBank/DDBJ databases">
        <authorList>
            <person name="Lanie J.A."/>
            <person name="Ng W.-L."/>
            <person name="Kazmierczak K.M."/>
            <person name="Andrzejewski T.M."/>
            <person name="Davidsen T.M."/>
            <person name="Wayne K.J."/>
            <person name="Tettelin H."/>
            <person name="Glass J.I."/>
            <person name="Rusch D."/>
            <person name="Podicherti R."/>
            <person name="Tsui H.-C.T."/>
            <person name="Winkler M.E."/>
        </authorList>
    </citation>
    <scope>NUCLEOTIDE SEQUENCE</scope>
</reference>
<sequence>VPREGHFDGEDDFHQFVNWARDKYTNWEGEGWVDTDSLDIIQDVLEQVWELLEELETAGFPPDPVNSFRIYDRMKNCAANPDEWGWGMWRGENSISELKDEDGNWIGYSPELLVSSLLLRGSAIIQHIYRDRPPDVELELTSFEQDGVKGYMGVATAAELDAICSVPWMDPKLGSSEFAVGLINGTLDRDKWQRVVNHKRIDDIRNFANTEGKSLLNPVLLYVDKTDDSVHEVERLNGGGKLRIDFNFLKERQEMFHDYLPFPLETDLRPVWIIDGQHRIRGFGSSHRGSKLPIPFVLMVGEGTDTDTTRSAMVFTEINTKS</sequence>